<feature type="transmembrane region" description="Helical" evidence="7">
    <location>
        <begin position="20"/>
        <end position="38"/>
    </location>
</feature>
<gene>
    <name evidence="9" type="ORF">J2Z66_004355</name>
</gene>
<feature type="transmembrane region" description="Helical" evidence="7">
    <location>
        <begin position="598"/>
        <end position="617"/>
    </location>
</feature>
<dbReference type="InterPro" id="IPR000515">
    <property type="entry name" value="MetI-like"/>
</dbReference>
<evidence type="ECO:0000256" key="7">
    <source>
        <dbReference type="RuleBase" id="RU363032"/>
    </source>
</evidence>
<dbReference type="PANTHER" id="PTHR30193:SF37">
    <property type="entry name" value="INNER MEMBRANE ABC TRANSPORTER PERMEASE PROTEIN YCJO"/>
    <property type="match status" value="1"/>
</dbReference>
<name>A0ABS4IYS3_9BACL</name>
<sequence length="672" mass="73390">MSNLMKERSSSPNRKGSRRLGIGIIILILLASSLYLVMDASKGRPYEVGGSLSGVKIIKAVELQEGTTLAITTDSRLLLLDGTQIQMEKEIKGTITDIAVSADRSHIYVGTNDRNVFVLDPLLQEIGSFPVNGKVIGLDATIDGVKDATDGRDSGGGINVAYGIGQYTNKFWVGQFDEAGNAIFKTKVGIDVTTITTGKDGSYFGTVDSKVGLLSPDGKELWRTNLIQPITRLSLNANQELLAGDERGNVSLLSAKGKVIWTQPLSAYPITMLDEAKQSGHIIVGDKDGSLFILNTGGNVLYQANFNKGAISSLIHNNEKELIVLTDQGRDLTINLHKALQANTQNKIKTGLIIMDLILVLTAIGISISSVPAWRKAAIQFGRRLKRSRTAYLLLLPSIALIILFNITPTLMAVFYSFTNFSLKEPLKVIGLANFVKLGSDSFFWVGMWNMILIIVTSILKELTMPLLAAELIFWLRSSKLKYVFRTAFVVPSIVPGVVVVLLWKMMYEPETGLINQFLGVLGLGALQHAWLGDENLAIWSIIAAGFPFISVFAFLIYFGGLIGISRDIYDSSAIDGINAWGRFWKIDVPLIRPQIRLILFFTFIGSIQGFSNIFIFTRGGPGTATYVPGLQMYNQISSANFGYASAIGVVLAILVLAGSILNVRFSKQERE</sequence>
<dbReference type="CDD" id="cd06261">
    <property type="entry name" value="TM_PBP2"/>
    <property type="match status" value="1"/>
</dbReference>
<dbReference type="Pfam" id="PF00528">
    <property type="entry name" value="BPD_transp_1"/>
    <property type="match status" value="1"/>
</dbReference>
<dbReference type="SUPFAM" id="SSF160964">
    <property type="entry name" value="MalF N-terminal region-like"/>
    <property type="match status" value="1"/>
</dbReference>
<proteinExistence type="inferred from homology"/>
<dbReference type="SUPFAM" id="SSF50998">
    <property type="entry name" value="Quinoprotein alcohol dehydrogenase-like"/>
    <property type="match status" value="1"/>
</dbReference>
<comment type="subcellular location">
    <subcellularLocation>
        <location evidence="1 7">Cell membrane</location>
        <topology evidence="1 7">Multi-pass membrane protein</topology>
    </subcellularLocation>
</comment>
<protein>
    <submittedName>
        <fullName evidence="9">ABC-type sugar transport system permease subunit</fullName>
    </submittedName>
</protein>
<comment type="similarity">
    <text evidence="7">Belongs to the binding-protein-dependent transport system permease family.</text>
</comment>
<dbReference type="InterPro" id="IPR035906">
    <property type="entry name" value="MetI-like_sf"/>
</dbReference>
<feature type="transmembrane region" description="Helical" evidence="7">
    <location>
        <begin position="351"/>
        <end position="371"/>
    </location>
</feature>
<evidence type="ECO:0000313" key="9">
    <source>
        <dbReference type="EMBL" id="MBP1992742.1"/>
    </source>
</evidence>
<feature type="transmembrane region" description="Helical" evidence="7">
    <location>
        <begin position="483"/>
        <end position="504"/>
    </location>
</feature>
<dbReference type="EMBL" id="JAGGLB010000015">
    <property type="protein sequence ID" value="MBP1992742.1"/>
    <property type="molecule type" value="Genomic_DNA"/>
</dbReference>
<dbReference type="Gene3D" id="2.130.10.10">
    <property type="entry name" value="YVTN repeat-like/Quinoprotein amine dehydrogenase"/>
    <property type="match status" value="1"/>
</dbReference>
<keyword evidence="10" id="KW-1185">Reference proteome</keyword>
<keyword evidence="5 7" id="KW-1133">Transmembrane helix</keyword>
<evidence type="ECO:0000256" key="1">
    <source>
        <dbReference type="ARBA" id="ARBA00004651"/>
    </source>
</evidence>
<evidence type="ECO:0000259" key="8">
    <source>
        <dbReference type="PROSITE" id="PS50928"/>
    </source>
</evidence>
<dbReference type="RefSeq" id="WP_209974007.1">
    <property type="nucleotide sequence ID" value="NZ_JAGGLB010000015.1"/>
</dbReference>
<evidence type="ECO:0000256" key="2">
    <source>
        <dbReference type="ARBA" id="ARBA00022448"/>
    </source>
</evidence>
<accession>A0ABS4IYS3</accession>
<keyword evidence="3" id="KW-1003">Cell membrane</keyword>
<reference evidence="9 10" key="1">
    <citation type="submission" date="2021-03" db="EMBL/GenBank/DDBJ databases">
        <title>Genomic Encyclopedia of Type Strains, Phase IV (KMG-IV): sequencing the most valuable type-strain genomes for metagenomic binning, comparative biology and taxonomic classification.</title>
        <authorList>
            <person name="Goeker M."/>
        </authorList>
    </citation>
    <scope>NUCLEOTIDE SEQUENCE [LARGE SCALE GENOMIC DNA]</scope>
    <source>
        <strain evidence="9 10">DSM 26048</strain>
    </source>
</reference>
<feature type="transmembrane region" description="Helical" evidence="7">
    <location>
        <begin position="392"/>
        <end position="418"/>
    </location>
</feature>
<comment type="caution">
    <text evidence="9">The sequence shown here is derived from an EMBL/GenBank/DDBJ whole genome shotgun (WGS) entry which is preliminary data.</text>
</comment>
<evidence type="ECO:0000256" key="4">
    <source>
        <dbReference type="ARBA" id="ARBA00022692"/>
    </source>
</evidence>
<feature type="domain" description="ABC transmembrane type-1" evidence="8">
    <location>
        <begin position="448"/>
        <end position="663"/>
    </location>
</feature>
<feature type="transmembrane region" description="Helical" evidence="7">
    <location>
        <begin position="642"/>
        <end position="664"/>
    </location>
</feature>
<dbReference type="InterPro" id="IPR015943">
    <property type="entry name" value="WD40/YVTN_repeat-like_dom_sf"/>
</dbReference>
<dbReference type="InterPro" id="IPR011047">
    <property type="entry name" value="Quinoprotein_ADH-like_sf"/>
</dbReference>
<organism evidence="9 10">
    <name type="scientific">Paenibacillus eucommiae</name>
    <dbReference type="NCBI Taxonomy" id="1355755"/>
    <lineage>
        <taxon>Bacteria</taxon>
        <taxon>Bacillati</taxon>
        <taxon>Bacillota</taxon>
        <taxon>Bacilli</taxon>
        <taxon>Bacillales</taxon>
        <taxon>Paenibacillaceae</taxon>
        <taxon>Paenibacillus</taxon>
    </lineage>
</organism>
<evidence type="ECO:0000256" key="5">
    <source>
        <dbReference type="ARBA" id="ARBA00022989"/>
    </source>
</evidence>
<evidence type="ECO:0000313" key="10">
    <source>
        <dbReference type="Proteomes" id="UP001519287"/>
    </source>
</evidence>
<dbReference type="PROSITE" id="PS50928">
    <property type="entry name" value="ABC_TM1"/>
    <property type="match status" value="1"/>
</dbReference>
<dbReference type="Proteomes" id="UP001519287">
    <property type="component" value="Unassembled WGS sequence"/>
</dbReference>
<feature type="transmembrane region" description="Helical" evidence="7">
    <location>
        <begin position="537"/>
        <end position="559"/>
    </location>
</feature>
<evidence type="ECO:0000256" key="3">
    <source>
        <dbReference type="ARBA" id="ARBA00022475"/>
    </source>
</evidence>
<dbReference type="InterPro" id="IPR051393">
    <property type="entry name" value="ABC_transporter_permease"/>
</dbReference>
<keyword evidence="4 7" id="KW-0812">Transmembrane</keyword>
<keyword evidence="6 7" id="KW-0472">Membrane</keyword>
<dbReference type="SUPFAM" id="SSF161098">
    <property type="entry name" value="MetI-like"/>
    <property type="match status" value="1"/>
</dbReference>
<keyword evidence="2 7" id="KW-0813">Transport</keyword>
<dbReference type="PANTHER" id="PTHR30193">
    <property type="entry name" value="ABC TRANSPORTER PERMEASE PROTEIN"/>
    <property type="match status" value="1"/>
</dbReference>
<evidence type="ECO:0000256" key="6">
    <source>
        <dbReference type="ARBA" id="ARBA00023136"/>
    </source>
</evidence>
<keyword evidence="9" id="KW-0762">Sugar transport</keyword>
<dbReference type="Gene3D" id="1.10.3720.10">
    <property type="entry name" value="MetI-like"/>
    <property type="match status" value="1"/>
</dbReference>